<dbReference type="AlphaFoldDB" id="A0A2N9EUP3"/>
<gene>
    <name evidence="6" type="ORF">FSB_LOCUS10398</name>
</gene>
<evidence type="ECO:0000256" key="2">
    <source>
        <dbReference type="ARBA" id="ARBA00022737"/>
    </source>
</evidence>
<proteinExistence type="predicted"/>
<feature type="region of interest" description="Disordered" evidence="3">
    <location>
        <begin position="355"/>
        <end position="375"/>
    </location>
</feature>
<dbReference type="PANTHER" id="PTHR11017:SF271">
    <property type="entry name" value="DISEASE RESISTANCE PROTEIN (TIR-NBS-LRR CLASS) FAMILY"/>
    <property type="match status" value="1"/>
</dbReference>
<accession>A0A2N9EUP3</accession>
<organism evidence="6">
    <name type="scientific">Fagus sylvatica</name>
    <name type="common">Beechnut</name>
    <dbReference type="NCBI Taxonomy" id="28930"/>
    <lineage>
        <taxon>Eukaryota</taxon>
        <taxon>Viridiplantae</taxon>
        <taxon>Streptophyta</taxon>
        <taxon>Embryophyta</taxon>
        <taxon>Tracheophyta</taxon>
        <taxon>Spermatophyta</taxon>
        <taxon>Magnoliopsida</taxon>
        <taxon>eudicotyledons</taxon>
        <taxon>Gunneridae</taxon>
        <taxon>Pentapetalae</taxon>
        <taxon>rosids</taxon>
        <taxon>fabids</taxon>
        <taxon>Fagales</taxon>
        <taxon>Fagaceae</taxon>
        <taxon>Fagus</taxon>
    </lineage>
</organism>
<dbReference type="InterPro" id="IPR035897">
    <property type="entry name" value="Toll_tir_struct_dom_sf"/>
</dbReference>
<reference evidence="6" key="1">
    <citation type="submission" date="2018-02" db="EMBL/GenBank/DDBJ databases">
        <authorList>
            <person name="Cohen D.B."/>
            <person name="Kent A.D."/>
        </authorList>
    </citation>
    <scope>NUCLEOTIDE SEQUENCE</scope>
</reference>
<keyword evidence="2" id="KW-0677">Repeat</keyword>
<evidence type="ECO:0000256" key="1">
    <source>
        <dbReference type="ARBA" id="ARBA00022614"/>
    </source>
</evidence>
<dbReference type="GO" id="GO:0006952">
    <property type="term" value="P:defense response"/>
    <property type="evidence" value="ECO:0007669"/>
    <property type="project" value="InterPro"/>
</dbReference>
<dbReference type="Pfam" id="PF20160">
    <property type="entry name" value="C-JID"/>
    <property type="match status" value="1"/>
</dbReference>
<evidence type="ECO:0000256" key="3">
    <source>
        <dbReference type="SAM" id="MobiDB-lite"/>
    </source>
</evidence>
<name>A0A2N9EUP3_FAGSY</name>
<dbReference type="GO" id="GO:0007165">
    <property type="term" value="P:signal transduction"/>
    <property type="evidence" value="ECO:0007669"/>
    <property type="project" value="InterPro"/>
</dbReference>
<dbReference type="EMBL" id="OIVN01000584">
    <property type="protein sequence ID" value="SPC82516.1"/>
    <property type="molecule type" value="Genomic_DNA"/>
</dbReference>
<dbReference type="InterPro" id="IPR045344">
    <property type="entry name" value="C-JID"/>
</dbReference>
<dbReference type="InterPro" id="IPR044974">
    <property type="entry name" value="Disease_R_plants"/>
</dbReference>
<evidence type="ECO:0000313" key="6">
    <source>
        <dbReference type="EMBL" id="SPC82516.1"/>
    </source>
</evidence>
<dbReference type="SUPFAM" id="SSF52200">
    <property type="entry name" value="Toll/Interleukin receptor TIR domain"/>
    <property type="match status" value="1"/>
</dbReference>
<dbReference type="Pfam" id="PF01582">
    <property type="entry name" value="TIR"/>
    <property type="match status" value="1"/>
</dbReference>
<protein>
    <submittedName>
        <fullName evidence="6">Uncharacterized protein</fullName>
    </submittedName>
</protein>
<evidence type="ECO:0000259" key="5">
    <source>
        <dbReference type="Pfam" id="PF20160"/>
    </source>
</evidence>
<dbReference type="InterPro" id="IPR000157">
    <property type="entry name" value="TIR_dom"/>
</dbReference>
<dbReference type="PANTHER" id="PTHR11017">
    <property type="entry name" value="LEUCINE-RICH REPEAT-CONTAINING PROTEIN"/>
    <property type="match status" value="1"/>
</dbReference>
<feature type="domain" description="TIR" evidence="4">
    <location>
        <begin position="8"/>
        <end position="83"/>
    </location>
</feature>
<feature type="domain" description="C-JID" evidence="5">
    <location>
        <begin position="199"/>
        <end position="321"/>
    </location>
</feature>
<keyword evidence="1" id="KW-0433">Leucine-rich repeat</keyword>
<evidence type="ECO:0000259" key="4">
    <source>
        <dbReference type="Pfam" id="PF01582"/>
    </source>
</evidence>
<dbReference type="Gene3D" id="3.40.50.10140">
    <property type="entry name" value="Toll/interleukin-1 receptor homology (TIR) domain"/>
    <property type="match status" value="1"/>
</dbReference>
<sequence>MLLPVGAELVQIMHCKNTIGRTVYPIFYDVDPSDVRKQTGTFAEAFARHEERFTAEMERVHKWRAALTEAANLSGWDLQSVANGIDARVEEMKALLNLGKPDVSIVGIYGMGELPTSLERLRADGCTSMERLSILSNTKSSSNFFLGNCHSLVEIQGLESLQSSPTFYLEGCNNLANDSRKNLLQCLFERDDEHCDIILPGSEVPNWFNHKRIGSSISFHVPTHSDSEIQGLVIWVVTAAKIETTLHWARSSTIIQNKTRGWTEKFRLTPAAIEICGDHSSVCRIPLKIYELEMESGDEIEVSIKVVDALEVKKCGIHLLVNELDVLVEYGSMVQQVDSDSATARDGTMVCAKRGCDDKEAGPSNDWPNEEKSPK</sequence>